<comment type="caution">
    <text evidence="3">The sequence shown here is derived from an EMBL/GenBank/DDBJ whole genome shotgun (WGS) entry which is preliminary data.</text>
</comment>
<evidence type="ECO:0000313" key="4">
    <source>
        <dbReference type="Proteomes" id="UP001237642"/>
    </source>
</evidence>
<dbReference type="FunFam" id="1.25.40.10:FF:000382">
    <property type="entry name" value="Pentatricopeptide repeat-containing protein"/>
    <property type="match status" value="1"/>
</dbReference>
<organism evidence="3 4">
    <name type="scientific">Heracleum sosnowskyi</name>
    <dbReference type="NCBI Taxonomy" id="360622"/>
    <lineage>
        <taxon>Eukaryota</taxon>
        <taxon>Viridiplantae</taxon>
        <taxon>Streptophyta</taxon>
        <taxon>Embryophyta</taxon>
        <taxon>Tracheophyta</taxon>
        <taxon>Spermatophyta</taxon>
        <taxon>Magnoliopsida</taxon>
        <taxon>eudicotyledons</taxon>
        <taxon>Gunneridae</taxon>
        <taxon>Pentapetalae</taxon>
        <taxon>asterids</taxon>
        <taxon>campanulids</taxon>
        <taxon>Apiales</taxon>
        <taxon>Apiaceae</taxon>
        <taxon>Apioideae</taxon>
        <taxon>apioid superclade</taxon>
        <taxon>Tordylieae</taxon>
        <taxon>Tordyliinae</taxon>
        <taxon>Heracleum</taxon>
    </lineage>
</organism>
<dbReference type="InterPro" id="IPR046848">
    <property type="entry name" value="E_motif"/>
</dbReference>
<keyword evidence="4" id="KW-1185">Reference proteome</keyword>
<dbReference type="Pfam" id="PF01535">
    <property type="entry name" value="PPR"/>
    <property type="match status" value="4"/>
</dbReference>
<dbReference type="PROSITE" id="PS51375">
    <property type="entry name" value="PPR"/>
    <property type="match status" value="4"/>
</dbReference>
<dbReference type="InterPro" id="IPR011990">
    <property type="entry name" value="TPR-like_helical_dom_sf"/>
</dbReference>
<feature type="repeat" description="PPR" evidence="2">
    <location>
        <begin position="303"/>
        <end position="337"/>
    </location>
</feature>
<reference evidence="3" key="1">
    <citation type="submission" date="2023-02" db="EMBL/GenBank/DDBJ databases">
        <title>Genome of toxic invasive species Heracleum sosnowskyi carries increased number of genes despite the absence of recent whole-genome duplications.</title>
        <authorList>
            <person name="Schelkunov M."/>
            <person name="Shtratnikova V."/>
            <person name="Makarenko M."/>
            <person name="Klepikova A."/>
            <person name="Omelchenko D."/>
            <person name="Novikova G."/>
            <person name="Obukhova E."/>
            <person name="Bogdanov V."/>
            <person name="Penin A."/>
            <person name="Logacheva M."/>
        </authorList>
    </citation>
    <scope>NUCLEOTIDE SEQUENCE</scope>
    <source>
        <strain evidence="3">Hsosn_3</strain>
        <tissue evidence="3">Leaf</tissue>
    </source>
</reference>
<name>A0AAD8MIQ3_9APIA</name>
<dbReference type="GO" id="GO:0009451">
    <property type="term" value="P:RNA modification"/>
    <property type="evidence" value="ECO:0007669"/>
    <property type="project" value="InterPro"/>
</dbReference>
<feature type="repeat" description="PPR" evidence="2">
    <location>
        <begin position="375"/>
        <end position="409"/>
    </location>
</feature>
<feature type="repeat" description="PPR" evidence="2">
    <location>
        <begin position="106"/>
        <end position="140"/>
    </location>
</feature>
<dbReference type="InterPro" id="IPR002885">
    <property type="entry name" value="PPR_rpt"/>
</dbReference>
<dbReference type="EMBL" id="JAUIZM010000007">
    <property type="protein sequence ID" value="KAK1373488.1"/>
    <property type="molecule type" value="Genomic_DNA"/>
</dbReference>
<feature type="repeat" description="PPR" evidence="2">
    <location>
        <begin position="207"/>
        <end position="241"/>
    </location>
</feature>
<dbReference type="NCBIfam" id="TIGR00756">
    <property type="entry name" value="PPR"/>
    <property type="match status" value="4"/>
</dbReference>
<reference evidence="3" key="2">
    <citation type="submission" date="2023-05" db="EMBL/GenBank/DDBJ databases">
        <authorList>
            <person name="Schelkunov M.I."/>
        </authorList>
    </citation>
    <scope>NUCLEOTIDE SEQUENCE</scope>
    <source>
        <strain evidence="3">Hsosn_3</strain>
        <tissue evidence="3">Leaf</tissue>
    </source>
</reference>
<dbReference type="FunFam" id="1.25.40.10:FF:000158">
    <property type="entry name" value="pentatricopeptide repeat-containing protein At2g33680"/>
    <property type="match status" value="1"/>
</dbReference>
<dbReference type="Pfam" id="PF13041">
    <property type="entry name" value="PPR_2"/>
    <property type="match status" value="3"/>
</dbReference>
<dbReference type="PANTHER" id="PTHR24015">
    <property type="entry name" value="OS07G0578800 PROTEIN-RELATED"/>
    <property type="match status" value="1"/>
</dbReference>
<sequence length="486" mass="54235">MSERNISSVNSLLNSLTRNAHFQASWDMFRRMHRVRSDLNSYTFTPTLGACSALPNPLRGRQVHALMIKLGLDGEVITKTALMNMYSKYGLLDDSVLAFEEIRFKDVVTWNAMLSSFLRHDLPFKALDVFKEMREQRVEFSEFSLCSVVKACALLSAYKQGKQVHGLVTVMGRDLVVLGTALIDFYSRVGHIGEAIKIYRGMSGRKDDIMCNSMISGCIRNKKYDFAMSIMSSMRPNAIALTSALSACSENSDLWIGKQIHGVTIRQGFTYDTQLCNVMLDMYAKCGKISSGRLVFEGIPRKDVVSWTSMIDAYGSHGHGLEAFMLFKKMGGEGNGVLPNSVTYLSVLSACAHADMVEEGCECFVTAQEDSVDLGPEHYACFIDLLSRSGRTDEIWRLFDDMVKDGIKPTAEIWTALLNACRINHDVVRGELSANHLLELEPNNPGHYIALSNFYAAIGAGNEHHGSLAFFVSTEEHEHNWTHLLN</sequence>
<gene>
    <name evidence="3" type="ORF">POM88_029681</name>
</gene>
<dbReference type="GO" id="GO:0003723">
    <property type="term" value="F:RNA binding"/>
    <property type="evidence" value="ECO:0007669"/>
    <property type="project" value="InterPro"/>
</dbReference>
<protein>
    <submittedName>
        <fullName evidence="3">Pentatricopeptide repeat-containing protein</fullName>
    </submittedName>
</protein>
<evidence type="ECO:0000256" key="2">
    <source>
        <dbReference type="PROSITE-ProRule" id="PRU00708"/>
    </source>
</evidence>
<evidence type="ECO:0000256" key="1">
    <source>
        <dbReference type="ARBA" id="ARBA00022737"/>
    </source>
</evidence>
<dbReference type="InterPro" id="IPR046960">
    <property type="entry name" value="PPR_At4g14850-like_plant"/>
</dbReference>
<accession>A0AAD8MIQ3</accession>
<dbReference type="Gene3D" id="1.25.40.10">
    <property type="entry name" value="Tetratricopeptide repeat domain"/>
    <property type="match status" value="4"/>
</dbReference>
<evidence type="ECO:0000313" key="3">
    <source>
        <dbReference type="EMBL" id="KAK1373488.1"/>
    </source>
</evidence>
<dbReference type="PANTHER" id="PTHR24015:SF1923">
    <property type="entry name" value="OS03G0624800 PROTEIN"/>
    <property type="match status" value="1"/>
</dbReference>
<dbReference type="Pfam" id="PF20431">
    <property type="entry name" value="E_motif"/>
    <property type="match status" value="1"/>
</dbReference>
<proteinExistence type="predicted"/>
<keyword evidence="1" id="KW-0677">Repeat</keyword>
<dbReference type="GO" id="GO:0099402">
    <property type="term" value="P:plant organ development"/>
    <property type="evidence" value="ECO:0007669"/>
    <property type="project" value="UniProtKB-ARBA"/>
</dbReference>
<dbReference type="Proteomes" id="UP001237642">
    <property type="component" value="Unassembled WGS sequence"/>
</dbReference>
<dbReference type="AlphaFoldDB" id="A0AAD8MIQ3"/>